<comment type="function">
    <text evidence="3">Catalyzes the phosphorolysis of diverse nucleosides, yielding D-ribose 1-phosphate and the respective free bases. Can use uridine, adenosine, guanosine, cytidine, thymidine, inosine and xanthosine as substrates. Also catalyzes the reverse reactions.</text>
</comment>
<dbReference type="InterPro" id="IPR014710">
    <property type="entry name" value="RmlC-like_jellyroll"/>
</dbReference>
<keyword evidence="2 3" id="KW-0808">Transferase</keyword>
<proteinExistence type="inferred from homology"/>
<comment type="catalytic activity">
    <reaction evidence="3">
        <text>uridine + phosphate = alpha-D-ribose 1-phosphate + uracil</text>
        <dbReference type="Rhea" id="RHEA:24388"/>
        <dbReference type="ChEBI" id="CHEBI:16704"/>
        <dbReference type="ChEBI" id="CHEBI:17568"/>
        <dbReference type="ChEBI" id="CHEBI:43474"/>
        <dbReference type="ChEBI" id="CHEBI:57720"/>
        <dbReference type="EC" id="2.4.2.2"/>
    </reaction>
</comment>
<accession>A0A0A3ALZ4</accession>
<evidence type="ECO:0000313" key="4">
    <source>
        <dbReference type="EMBL" id="KGQ70356.1"/>
    </source>
</evidence>
<dbReference type="EC" id="2.4.2.1" evidence="3"/>
<dbReference type="EC" id="2.4.2.2" evidence="3"/>
<gene>
    <name evidence="3" type="primary">ppnP</name>
    <name evidence="4" type="ORF">OA57_05735</name>
</gene>
<dbReference type="PANTHER" id="PTHR36540">
    <property type="entry name" value="PYRIMIDINE/PURINE NUCLEOSIDE PHOSPHORYLASE"/>
    <property type="match status" value="1"/>
</dbReference>
<dbReference type="HAMAP" id="MF_01537">
    <property type="entry name" value="Nucleos_phosphorylase_PpnP"/>
    <property type="match status" value="1"/>
</dbReference>
<comment type="catalytic activity">
    <reaction evidence="3">
        <text>inosine + phosphate = alpha-D-ribose 1-phosphate + hypoxanthine</text>
        <dbReference type="Rhea" id="RHEA:27646"/>
        <dbReference type="ChEBI" id="CHEBI:17368"/>
        <dbReference type="ChEBI" id="CHEBI:17596"/>
        <dbReference type="ChEBI" id="CHEBI:43474"/>
        <dbReference type="ChEBI" id="CHEBI:57720"/>
        <dbReference type="EC" id="2.4.2.1"/>
    </reaction>
</comment>
<dbReference type="Gene3D" id="2.60.120.10">
    <property type="entry name" value="Jelly Rolls"/>
    <property type="match status" value="1"/>
</dbReference>
<comment type="similarity">
    <text evidence="3">Belongs to the nucleoside phosphorylase PpnP family.</text>
</comment>
<sequence length="94" mass="10177">MLQINQYFDGKVASIGLQTETLPATVGVMAVGEYTFGTSQFETMTVISGALTVRLPGSDDWQIFAAGETFTVEANQSFDLKVAVETAYFCTYGE</sequence>
<reference evidence="4 5" key="1">
    <citation type="submission" date="2014-11" db="EMBL/GenBank/DDBJ databases">
        <title>Draft genome sequence of Chelonobacter oris 1662T, associated with respiratory disease in Hermann's Tortoises.</title>
        <authorList>
            <person name="Kudirkiene E."/>
            <person name="Hansen M.J."/>
            <person name="Bojesen A.M."/>
        </authorList>
    </citation>
    <scope>NUCLEOTIDE SEQUENCE [LARGE SCALE GENOMIC DNA]</scope>
    <source>
        <strain evidence="4 5">1662</strain>
    </source>
</reference>
<evidence type="ECO:0000256" key="3">
    <source>
        <dbReference type="HAMAP-Rule" id="MF_01537"/>
    </source>
</evidence>
<comment type="catalytic activity">
    <reaction evidence="3">
        <text>thymidine + phosphate = 2-deoxy-alpha-D-ribose 1-phosphate + thymine</text>
        <dbReference type="Rhea" id="RHEA:16037"/>
        <dbReference type="ChEBI" id="CHEBI:17748"/>
        <dbReference type="ChEBI" id="CHEBI:17821"/>
        <dbReference type="ChEBI" id="CHEBI:43474"/>
        <dbReference type="ChEBI" id="CHEBI:57259"/>
        <dbReference type="EC" id="2.4.2.2"/>
    </reaction>
</comment>
<organism evidence="4 5">
    <name type="scientific">Chelonobacter oris</name>
    <dbReference type="NCBI Taxonomy" id="505317"/>
    <lineage>
        <taxon>Bacteria</taxon>
        <taxon>Pseudomonadati</taxon>
        <taxon>Pseudomonadota</taxon>
        <taxon>Gammaproteobacteria</taxon>
        <taxon>Pasteurellales</taxon>
        <taxon>Pasteurellaceae</taxon>
        <taxon>Chelonobacter</taxon>
    </lineage>
</organism>
<comment type="catalytic activity">
    <reaction evidence="3">
        <text>xanthosine + phosphate = alpha-D-ribose 1-phosphate + xanthine</text>
        <dbReference type="Rhea" id="RHEA:27638"/>
        <dbReference type="ChEBI" id="CHEBI:17712"/>
        <dbReference type="ChEBI" id="CHEBI:18107"/>
        <dbReference type="ChEBI" id="CHEBI:43474"/>
        <dbReference type="ChEBI" id="CHEBI:57720"/>
        <dbReference type="EC" id="2.4.2.1"/>
    </reaction>
</comment>
<dbReference type="GO" id="GO:0009032">
    <property type="term" value="F:thymidine phosphorylase activity"/>
    <property type="evidence" value="ECO:0007669"/>
    <property type="project" value="RHEA"/>
</dbReference>
<evidence type="ECO:0000313" key="5">
    <source>
        <dbReference type="Proteomes" id="UP000030380"/>
    </source>
</evidence>
<comment type="catalytic activity">
    <reaction evidence="3">
        <text>adenosine + phosphate = alpha-D-ribose 1-phosphate + adenine</text>
        <dbReference type="Rhea" id="RHEA:27642"/>
        <dbReference type="ChEBI" id="CHEBI:16335"/>
        <dbReference type="ChEBI" id="CHEBI:16708"/>
        <dbReference type="ChEBI" id="CHEBI:43474"/>
        <dbReference type="ChEBI" id="CHEBI:57720"/>
        <dbReference type="EC" id="2.4.2.1"/>
    </reaction>
</comment>
<comment type="catalytic activity">
    <reaction evidence="3">
        <text>a purine D-ribonucleoside + phosphate = a purine nucleobase + alpha-D-ribose 1-phosphate</text>
        <dbReference type="Rhea" id="RHEA:19805"/>
        <dbReference type="ChEBI" id="CHEBI:26386"/>
        <dbReference type="ChEBI" id="CHEBI:43474"/>
        <dbReference type="ChEBI" id="CHEBI:57720"/>
        <dbReference type="ChEBI" id="CHEBI:142355"/>
        <dbReference type="EC" id="2.4.2.1"/>
    </reaction>
</comment>
<keyword evidence="1 3" id="KW-0328">Glycosyltransferase</keyword>
<dbReference type="Pfam" id="PF06865">
    <property type="entry name" value="Ppnp"/>
    <property type="match status" value="1"/>
</dbReference>
<comment type="catalytic activity">
    <reaction evidence="3">
        <text>cytidine + phosphate = cytosine + alpha-D-ribose 1-phosphate</text>
        <dbReference type="Rhea" id="RHEA:52540"/>
        <dbReference type="ChEBI" id="CHEBI:16040"/>
        <dbReference type="ChEBI" id="CHEBI:17562"/>
        <dbReference type="ChEBI" id="CHEBI:43474"/>
        <dbReference type="ChEBI" id="CHEBI:57720"/>
        <dbReference type="EC" id="2.4.2.2"/>
    </reaction>
</comment>
<comment type="caution">
    <text evidence="4">The sequence shown here is derived from an EMBL/GenBank/DDBJ whole genome shotgun (WGS) entry which is preliminary data.</text>
</comment>
<dbReference type="CDD" id="cd20296">
    <property type="entry name" value="cupin_PpnP-like"/>
    <property type="match status" value="1"/>
</dbReference>
<dbReference type="AlphaFoldDB" id="A0A0A3ALZ4"/>
<dbReference type="GO" id="GO:0004850">
    <property type="term" value="F:uridine phosphorylase activity"/>
    <property type="evidence" value="ECO:0007669"/>
    <property type="project" value="RHEA"/>
</dbReference>
<dbReference type="GO" id="GO:0047975">
    <property type="term" value="F:guanosine phosphorylase activity"/>
    <property type="evidence" value="ECO:0007669"/>
    <property type="project" value="RHEA"/>
</dbReference>
<dbReference type="InterPro" id="IPR011051">
    <property type="entry name" value="RmlC_Cupin_sf"/>
</dbReference>
<dbReference type="EMBL" id="JSUM01000010">
    <property type="protein sequence ID" value="KGQ70356.1"/>
    <property type="molecule type" value="Genomic_DNA"/>
</dbReference>
<dbReference type="OrthoDB" id="9793848at2"/>
<name>A0A0A3ALZ4_9PAST</name>
<dbReference type="SUPFAM" id="SSF51182">
    <property type="entry name" value="RmlC-like cupins"/>
    <property type="match status" value="1"/>
</dbReference>
<dbReference type="GO" id="GO:0005829">
    <property type="term" value="C:cytosol"/>
    <property type="evidence" value="ECO:0007669"/>
    <property type="project" value="TreeGrafter"/>
</dbReference>
<dbReference type="RefSeq" id="WP_034614748.1">
    <property type="nucleotide sequence ID" value="NZ_JSUM01000010.1"/>
</dbReference>
<dbReference type="GO" id="GO:0004731">
    <property type="term" value="F:purine-nucleoside phosphorylase activity"/>
    <property type="evidence" value="ECO:0007669"/>
    <property type="project" value="UniProtKB-UniRule"/>
</dbReference>
<dbReference type="Proteomes" id="UP000030380">
    <property type="component" value="Unassembled WGS sequence"/>
</dbReference>
<protein>
    <recommendedName>
        <fullName evidence="3">Pyrimidine/purine nucleoside phosphorylase</fullName>
        <ecNumber evidence="3">2.4.2.1</ecNumber>
        <ecNumber evidence="3">2.4.2.2</ecNumber>
    </recommendedName>
    <alternativeName>
        <fullName evidence="3">Adenosine phosphorylase</fullName>
    </alternativeName>
    <alternativeName>
        <fullName evidence="3">Cytidine phosphorylase</fullName>
    </alternativeName>
    <alternativeName>
        <fullName evidence="3">Guanosine phosphorylase</fullName>
    </alternativeName>
    <alternativeName>
        <fullName evidence="3">Inosine phosphorylase</fullName>
    </alternativeName>
    <alternativeName>
        <fullName evidence="3">Thymidine phosphorylase</fullName>
    </alternativeName>
    <alternativeName>
        <fullName evidence="3">Uridine phosphorylase</fullName>
    </alternativeName>
    <alternativeName>
        <fullName evidence="3">Xanthosine phosphorylase</fullName>
    </alternativeName>
</protein>
<keyword evidence="5" id="KW-1185">Reference proteome</keyword>
<evidence type="ECO:0000256" key="1">
    <source>
        <dbReference type="ARBA" id="ARBA00022676"/>
    </source>
</evidence>
<dbReference type="FunFam" id="2.60.120.10:FF:000016">
    <property type="entry name" value="Pyrimidine/purine nucleoside phosphorylase"/>
    <property type="match status" value="1"/>
</dbReference>
<dbReference type="PANTHER" id="PTHR36540:SF1">
    <property type="entry name" value="PYRIMIDINE_PURINE NUCLEOSIDE PHOSPHORYLASE"/>
    <property type="match status" value="1"/>
</dbReference>
<comment type="catalytic activity">
    <reaction evidence="3">
        <text>guanosine + phosphate = alpha-D-ribose 1-phosphate + guanine</text>
        <dbReference type="Rhea" id="RHEA:13233"/>
        <dbReference type="ChEBI" id="CHEBI:16235"/>
        <dbReference type="ChEBI" id="CHEBI:16750"/>
        <dbReference type="ChEBI" id="CHEBI:43474"/>
        <dbReference type="ChEBI" id="CHEBI:57720"/>
        <dbReference type="EC" id="2.4.2.1"/>
    </reaction>
</comment>
<dbReference type="STRING" id="505317.OA57_05735"/>
<evidence type="ECO:0000256" key="2">
    <source>
        <dbReference type="ARBA" id="ARBA00022679"/>
    </source>
</evidence>
<dbReference type="InterPro" id="IPR009664">
    <property type="entry name" value="Ppnp"/>
</dbReference>